<protein>
    <recommendedName>
        <fullName evidence="1">Endonuclease/exonuclease/phosphatase domain-containing protein</fullName>
    </recommendedName>
</protein>
<dbReference type="SUPFAM" id="SSF56219">
    <property type="entry name" value="DNase I-like"/>
    <property type="match status" value="1"/>
</dbReference>
<dbReference type="PANTHER" id="PTHR33395:SF22">
    <property type="entry name" value="REVERSE TRANSCRIPTASE DOMAIN-CONTAINING PROTEIN"/>
    <property type="match status" value="1"/>
</dbReference>
<dbReference type="Proteomes" id="UP001153954">
    <property type="component" value="Unassembled WGS sequence"/>
</dbReference>
<dbReference type="InterPro" id="IPR005135">
    <property type="entry name" value="Endo/exonuclease/phosphatase"/>
</dbReference>
<organism evidence="2 3">
    <name type="scientific">Euphydryas editha</name>
    <name type="common">Edith's checkerspot</name>
    <dbReference type="NCBI Taxonomy" id="104508"/>
    <lineage>
        <taxon>Eukaryota</taxon>
        <taxon>Metazoa</taxon>
        <taxon>Ecdysozoa</taxon>
        <taxon>Arthropoda</taxon>
        <taxon>Hexapoda</taxon>
        <taxon>Insecta</taxon>
        <taxon>Pterygota</taxon>
        <taxon>Neoptera</taxon>
        <taxon>Endopterygota</taxon>
        <taxon>Lepidoptera</taxon>
        <taxon>Glossata</taxon>
        <taxon>Ditrysia</taxon>
        <taxon>Papilionoidea</taxon>
        <taxon>Nymphalidae</taxon>
        <taxon>Nymphalinae</taxon>
        <taxon>Euphydryas</taxon>
    </lineage>
</organism>
<dbReference type="Gene3D" id="3.60.10.10">
    <property type="entry name" value="Endonuclease/exonuclease/phosphatase"/>
    <property type="match status" value="1"/>
</dbReference>
<reference evidence="2" key="1">
    <citation type="submission" date="2022-03" db="EMBL/GenBank/DDBJ databases">
        <authorList>
            <person name="Tunstrom K."/>
        </authorList>
    </citation>
    <scope>NUCLEOTIDE SEQUENCE</scope>
</reference>
<dbReference type="GO" id="GO:0003824">
    <property type="term" value="F:catalytic activity"/>
    <property type="evidence" value="ECO:0007669"/>
    <property type="project" value="InterPro"/>
</dbReference>
<name>A0AAU9THH8_EUPED</name>
<dbReference type="PANTHER" id="PTHR33395">
    <property type="entry name" value="TRANSCRIPTASE, PUTATIVE-RELATED-RELATED"/>
    <property type="match status" value="1"/>
</dbReference>
<dbReference type="InterPro" id="IPR036691">
    <property type="entry name" value="Endo/exonu/phosph_ase_sf"/>
</dbReference>
<dbReference type="GO" id="GO:0031012">
    <property type="term" value="C:extracellular matrix"/>
    <property type="evidence" value="ECO:0007669"/>
    <property type="project" value="TreeGrafter"/>
</dbReference>
<feature type="domain" description="Endonuclease/exonuclease/phosphatase" evidence="1">
    <location>
        <begin position="14"/>
        <end position="92"/>
    </location>
</feature>
<keyword evidence="3" id="KW-1185">Reference proteome</keyword>
<proteinExistence type="predicted"/>
<gene>
    <name evidence="2" type="ORF">EEDITHA_LOCUS2035</name>
</gene>
<sequence length="120" mass="13189">MATDSVLQQILCVEIVILGDFNAHHTEWLGSCTTDHAERSVYDFASAYDLIQLVVSPTRIPDAEDHMPSLLDLLLTSYPDSYEVSVDAPLGSSDNCLLEFCANHTPTMASLCRQSSRLAL</sequence>
<dbReference type="GO" id="GO:0007508">
    <property type="term" value="P:larval heart development"/>
    <property type="evidence" value="ECO:0007669"/>
    <property type="project" value="TreeGrafter"/>
</dbReference>
<evidence type="ECO:0000313" key="2">
    <source>
        <dbReference type="EMBL" id="CAH2085578.1"/>
    </source>
</evidence>
<dbReference type="AlphaFoldDB" id="A0AAU9THH8"/>
<dbReference type="EMBL" id="CAKOGL010000004">
    <property type="protein sequence ID" value="CAH2085578.1"/>
    <property type="molecule type" value="Genomic_DNA"/>
</dbReference>
<accession>A0AAU9THH8</accession>
<comment type="caution">
    <text evidence="2">The sequence shown here is derived from an EMBL/GenBank/DDBJ whole genome shotgun (WGS) entry which is preliminary data.</text>
</comment>
<evidence type="ECO:0000313" key="3">
    <source>
        <dbReference type="Proteomes" id="UP001153954"/>
    </source>
</evidence>
<evidence type="ECO:0000259" key="1">
    <source>
        <dbReference type="Pfam" id="PF14529"/>
    </source>
</evidence>
<dbReference type="Pfam" id="PF14529">
    <property type="entry name" value="Exo_endo_phos_2"/>
    <property type="match status" value="1"/>
</dbReference>
<dbReference type="GO" id="GO:0061343">
    <property type="term" value="P:cell adhesion involved in heart morphogenesis"/>
    <property type="evidence" value="ECO:0007669"/>
    <property type="project" value="TreeGrafter"/>
</dbReference>